<keyword evidence="2" id="KW-1185">Reference proteome</keyword>
<name>A0ABS1BR71_9NEIS</name>
<evidence type="ECO:0000313" key="1">
    <source>
        <dbReference type="EMBL" id="MBK0395780.1"/>
    </source>
</evidence>
<protein>
    <submittedName>
        <fullName evidence="1">Uncharacterized protein</fullName>
    </submittedName>
</protein>
<comment type="caution">
    <text evidence="1">The sequence shown here is derived from an EMBL/GenBank/DDBJ whole genome shotgun (WGS) entry which is preliminary data.</text>
</comment>
<dbReference type="GeneID" id="84906937"/>
<accession>A0ABS1BR71</accession>
<sequence length="89" mass="9601">MAFRLGSLKTNLSNKKPFGAIPSGFCFSGCLRGIALLRQPETGCAMARRRLVDILPTSKVLLSTPFGGEPSPCYFQAALDDGLRQPENV</sequence>
<reference evidence="1 2" key="1">
    <citation type="journal article" date="2021" name="Pathogens">
        <title>Isolation and Characterization of Kingella bonacorsii sp. nov., A Novel Kingella Species Detected in a Stable Periodontitis Subject.</title>
        <authorList>
            <person name="Antezack A."/>
            <person name="Boxberger M."/>
            <person name="Rolland C."/>
            <person name="Monnet-Corti V."/>
            <person name="La Scola B."/>
        </authorList>
    </citation>
    <scope>NUCLEOTIDE SEQUENCE [LARGE SCALE GENOMIC DNA]</scope>
    <source>
        <strain evidence="1 2">Marseille-Q4569</strain>
    </source>
</reference>
<evidence type="ECO:0000313" key="2">
    <source>
        <dbReference type="Proteomes" id="UP000614058"/>
    </source>
</evidence>
<organism evidence="1 2">
    <name type="scientific">Kingella bonacorsii</name>
    <dbReference type="NCBI Taxonomy" id="2796361"/>
    <lineage>
        <taxon>Bacteria</taxon>
        <taxon>Pseudomonadati</taxon>
        <taxon>Pseudomonadota</taxon>
        <taxon>Betaproteobacteria</taxon>
        <taxon>Neisseriales</taxon>
        <taxon>Neisseriaceae</taxon>
        <taxon>Kingella</taxon>
    </lineage>
</organism>
<gene>
    <name evidence="1" type="ORF">JDW22_04080</name>
</gene>
<dbReference type="Proteomes" id="UP000614058">
    <property type="component" value="Unassembled WGS sequence"/>
</dbReference>
<dbReference type="RefSeq" id="WP_155802974.1">
    <property type="nucleotide sequence ID" value="NZ_JAEHNZ010000001.1"/>
</dbReference>
<proteinExistence type="predicted"/>
<dbReference type="EMBL" id="JAEHNZ010000001">
    <property type="protein sequence ID" value="MBK0395780.1"/>
    <property type="molecule type" value="Genomic_DNA"/>
</dbReference>